<dbReference type="Proteomes" id="UP001316803">
    <property type="component" value="Unassembled WGS sequence"/>
</dbReference>
<evidence type="ECO:0000256" key="1">
    <source>
        <dbReference type="ARBA" id="ARBA00005964"/>
    </source>
</evidence>
<keyword evidence="6" id="KW-1185">Reference proteome</keyword>
<dbReference type="InterPro" id="IPR029058">
    <property type="entry name" value="AB_hydrolase_fold"/>
</dbReference>
<gene>
    <name evidence="5" type="ORF">OHC33_009516</name>
</gene>
<dbReference type="PANTHER" id="PTHR43918:SF4">
    <property type="entry name" value="CARBOXYLIC ESTER HYDROLASE"/>
    <property type="match status" value="1"/>
</dbReference>
<protein>
    <recommendedName>
        <fullName evidence="4">Carboxylesterase type B domain-containing protein</fullName>
    </recommendedName>
</protein>
<dbReference type="SUPFAM" id="SSF53474">
    <property type="entry name" value="alpha/beta-Hydrolases"/>
    <property type="match status" value="1"/>
</dbReference>
<proteinExistence type="inferred from homology"/>
<keyword evidence="2" id="KW-0378">Hydrolase</keyword>
<feature type="chain" id="PRO_5043048123" description="Carboxylesterase type B domain-containing protein" evidence="3">
    <location>
        <begin position="18"/>
        <end position="516"/>
    </location>
</feature>
<evidence type="ECO:0000256" key="2">
    <source>
        <dbReference type="ARBA" id="ARBA00022801"/>
    </source>
</evidence>
<comment type="caution">
    <text evidence="5">The sequence shown here is derived from an EMBL/GenBank/DDBJ whole genome shotgun (WGS) entry which is preliminary data.</text>
</comment>
<dbReference type="Gene3D" id="3.40.50.1820">
    <property type="entry name" value="alpha/beta hydrolase"/>
    <property type="match status" value="1"/>
</dbReference>
<dbReference type="PANTHER" id="PTHR43918">
    <property type="entry name" value="ACETYLCHOLINESTERASE"/>
    <property type="match status" value="1"/>
</dbReference>
<dbReference type="InterPro" id="IPR050654">
    <property type="entry name" value="AChE-related_enzymes"/>
</dbReference>
<evidence type="ECO:0000256" key="3">
    <source>
        <dbReference type="SAM" id="SignalP"/>
    </source>
</evidence>
<reference evidence="5 6" key="1">
    <citation type="submission" date="2022-12" db="EMBL/GenBank/DDBJ databases">
        <title>Genomic features and morphological characterization of a novel Knufia sp. strain isolated from spacecraft assembly facility.</title>
        <authorList>
            <person name="Teixeira M."/>
            <person name="Chander A.M."/>
            <person name="Stajich J.E."/>
            <person name="Venkateswaran K."/>
        </authorList>
    </citation>
    <scope>NUCLEOTIDE SEQUENCE [LARGE SCALE GENOMIC DNA]</scope>
    <source>
        <strain evidence="5 6">FJI-L2-BK-P2</strain>
    </source>
</reference>
<dbReference type="EMBL" id="JAKLMC020000035">
    <property type="protein sequence ID" value="KAK5949523.1"/>
    <property type="molecule type" value="Genomic_DNA"/>
</dbReference>
<name>A0AAN8EEE1_9EURO</name>
<feature type="signal peptide" evidence="3">
    <location>
        <begin position="1"/>
        <end position="17"/>
    </location>
</feature>
<dbReference type="GO" id="GO:0006581">
    <property type="term" value="P:acetylcholine catabolic process"/>
    <property type="evidence" value="ECO:0007669"/>
    <property type="project" value="TreeGrafter"/>
</dbReference>
<evidence type="ECO:0000313" key="5">
    <source>
        <dbReference type="EMBL" id="KAK5949523.1"/>
    </source>
</evidence>
<evidence type="ECO:0000313" key="6">
    <source>
        <dbReference type="Proteomes" id="UP001316803"/>
    </source>
</evidence>
<dbReference type="InterPro" id="IPR002018">
    <property type="entry name" value="CarbesteraseB"/>
</dbReference>
<dbReference type="Pfam" id="PF00135">
    <property type="entry name" value="COesterase"/>
    <property type="match status" value="1"/>
</dbReference>
<accession>A0AAN8EEE1</accession>
<organism evidence="5 6">
    <name type="scientific">Knufia fluminis</name>
    <dbReference type="NCBI Taxonomy" id="191047"/>
    <lineage>
        <taxon>Eukaryota</taxon>
        <taxon>Fungi</taxon>
        <taxon>Dikarya</taxon>
        <taxon>Ascomycota</taxon>
        <taxon>Pezizomycotina</taxon>
        <taxon>Eurotiomycetes</taxon>
        <taxon>Chaetothyriomycetidae</taxon>
        <taxon>Chaetothyriales</taxon>
        <taxon>Trichomeriaceae</taxon>
        <taxon>Knufia</taxon>
    </lineage>
</organism>
<keyword evidence="3" id="KW-0732">Signal</keyword>
<evidence type="ECO:0000259" key="4">
    <source>
        <dbReference type="Pfam" id="PF00135"/>
    </source>
</evidence>
<dbReference type="GO" id="GO:0005886">
    <property type="term" value="C:plasma membrane"/>
    <property type="evidence" value="ECO:0007669"/>
    <property type="project" value="TreeGrafter"/>
</dbReference>
<dbReference type="GO" id="GO:0003990">
    <property type="term" value="F:acetylcholinesterase activity"/>
    <property type="evidence" value="ECO:0007669"/>
    <property type="project" value="TreeGrafter"/>
</dbReference>
<sequence length="516" mass="56080">MLSKVVFFGGLAALTAAQAPQLTVETTTGTVTGLINGTTPSVRQFLSIPFAQPPVGSLRWLPPQALKTNSSQRIDATRYPPSCPQFLSAVPSVYNQDIPPWIPYRYDQPAAAGASLQTSSEDCLYLGIWTPTNATKTSSLPVLFFITGGAFLTNGVDVPAQIPNHWVERTRSHIVVTINYRLNIFGFPNAPTLEDQNLGLLDQRAALGWVHANIASFGGDPTRITMWGQSAGAISVDYHNHAFPDDPIVSSFFAQSGSVFLDITSPDQAQTNFTFMAENLGCSTNSDTETLACMRNVSFVDIENFLGRYRDNSTLVDPLQPELLFAPIADEKLVYSNYTRRYEQGLYANLPMIYSSTAMEGEALAPYPEDPAVMGPNQTEANATTLGGFLCPAALSSMLRNQANETTPTYRYVFSGNFSNVSPRFWMGAYHASDLAFLFGTHQDLQSPGTHAGSTPREFAVSQVMEDQVLAFASTKGYVAGWPTYQQGKVVDFGRGNQVSETLNAQDVDSVCAGLL</sequence>
<feature type="domain" description="Carboxylesterase type B" evidence="4">
    <location>
        <begin position="22"/>
        <end position="369"/>
    </location>
</feature>
<dbReference type="AlphaFoldDB" id="A0AAN8EEE1"/>
<dbReference type="GO" id="GO:0019695">
    <property type="term" value="P:choline metabolic process"/>
    <property type="evidence" value="ECO:0007669"/>
    <property type="project" value="TreeGrafter"/>
</dbReference>
<comment type="similarity">
    <text evidence="1">Belongs to the type-B carboxylesterase/lipase family.</text>
</comment>